<accession>A0A8J8B7F1</accession>
<evidence type="ECO:0000313" key="2">
    <source>
        <dbReference type="EMBL" id="MBS0123649.1"/>
    </source>
</evidence>
<evidence type="ECO:0000313" key="3">
    <source>
        <dbReference type="Proteomes" id="UP000681356"/>
    </source>
</evidence>
<dbReference type="EMBL" id="JAGTUU010000002">
    <property type="protein sequence ID" value="MBS0123649.1"/>
    <property type="molecule type" value="Genomic_DNA"/>
</dbReference>
<dbReference type="RefSeq" id="WP_212535615.1">
    <property type="nucleotide sequence ID" value="NZ_JAGTUU010000002.1"/>
</dbReference>
<feature type="compositionally biased region" description="Basic and acidic residues" evidence="1">
    <location>
        <begin position="174"/>
        <end position="186"/>
    </location>
</feature>
<reference evidence="2" key="1">
    <citation type="submission" date="2021-04" db="EMBL/GenBank/DDBJ databases">
        <authorList>
            <person name="Yoon J."/>
        </authorList>
    </citation>
    <scope>NUCLEOTIDE SEQUENCE</scope>
    <source>
        <strain evidence="2">KMU-90</strain>
    </source>
</reference>
<sequence length="746" mass="78437">MIRWVLPVLVILWATVVAAQGIPVRSGEHGSFTRLVMPVPDNAEWSVEPSEDGRRLSIAFETPGVRFDTARAFDRIGRDRIVGMSATGGTLTVDLACPCVSSVFLHDNAFLVIDIREDEAAFANLTRGLAREEPDAISTTVPGIARDLSALRLGVSPGIGPARERVPALPGMDLSERLPDPARAARSDPAADEIGRAIITNIATAATDGLLRPAPGVLRPGSPEGDPDPAGMTAAEPGAPPKPLADILRESLSSFDGRTDGVLSIGGSPCTSADPLMVETWGSQDADMSSISGMRADLFGEFDKPNPDAVLAQAKALMYFGLGAEARAVLALMQTPPPVLLGLSHAIDGDSDPGGRLSGQADCPGPVALWSLVGGGDPVPGTPIDTQSVITAFEALPSHLREHLGPIVARKLHAAARKDAAASILRRLQRLHGEETPAIALVRGEIALKDGDAEAAAQVFLPLARQKGPETAAAVAGAVEAAHETDDTVPRDVAELSGALAREMRGSADGPSLWRANVLSLLNAGRFEDALSAFVDRAGIDTDLADRTGEDLMASLAEKAPDATFLTHVADERLPSLALMPPRIIEPYVRRLLGLGLPDAVLEAIVLVPAEARTRAMQLVQAEALLRMFRPEAAELLLIGLQGDDALSLRAEARAAMGDHDFAQALFSRLGVEDRARESAWLSGNWEQVVGSDDAMSRAAQLASEKDGGPETDDISLAYAEALTAGSADARATLRALLDETRLVEE</sequence>
<proteinExistence type="predicted"/>
<feature type="region of interest" description="Disordered" evidence="1">
    <location>
        <begin position="212"/>
        <end position="243"/>
    </location>
</feature>
<keyword evidence="3" id="KW-1185">Reference proteome</keyword>
<evidence type="ECO:0000256" key="1">
    <source>
        <dbReference type="SAM" id="MobiDB-lite"/>
    </source>
</evidence>
<protein>
    <submittedName>
        <fullName evidence="2">Uncharacterized protein</fullName>
    </submittedName>
</protein>
<feature type="region of interest" description="Disordered" evidence="1">
    <location>
        <begin position="162"/>
        <end position="189"/>
    </location>
</feature>
<name>A0A8J8B7F1_9RHOB</name>
<gene>
    <name evidence="2" type="ORF">KB874_05830</name>
</gene>
<organism evidence="2 3">
    <name type="scientific">Thetidibacter halocola</name>
    <dbReference type="NCBI Taxonomy" id="2827239"/>
    <lineage>
        <taxon>Bacteria</taxon>
        <taxon>Pseudomonadati</taxon>
        <taxon>Pseudomonadota</taxon>
        <taxon>Alphaproteobacteria</taxon>
        <taxon>Rhodobacterales</taxon>
        <taxon>Roseobacteraceae</taxon>
        <taxon>Thetidibacter</taxon>
    </lineage>
</organism>
<dbReference type="AlphaFoldDB" id="A0A8J8B7F1"/>
<dbReference type="Proteomes" id="UP000681356">
    <property type="component" value="Unassembled WGS sequence"/>
</dbReference>
<comment type="caution">
    <text evidence="2">The sequence shown here is derived from an EMBL/GenBank/DDBJ whole genome shotgun (WGS) entry which is preliminary data.</text>
</comment>